<dbReference type="PROSITE" id="PS51257">
    <property type="entry name" value="PROKAR_LIPOPROTEIN"/>
    <property type="match status" value="1"/>
</dbReference>
<organism evidence="2 3">
    <name type="scientific">Trypanosoma conorhini</name>
    <dbReference type="NCBI Taxonomy" id="83891"/>
    <lineage>
        <taxon>Eukaryota</taxon>
        <taxon>Discoba</taxon>
        <taxon>Euglenozoa</taxon>
        <taxon>Kinetoplastea</taxon>
        <taxon>Metakinetoplastina</taxon>
        <taxon>Trypanosomatida</taxon>
        <taxon>Trypanosomatidae</taxon>
        <taxon>Trypanosoma</taxon>
    </lineage>
</organism>
<protein>
    <submittedName>
        <fullName evidence="2">Trans-sialidase</fullName>
    </submittedName>
</protein>
<keyword evidence="1" id="KW-0732">Signal</keyword>
<sequence>MPRRLFSSAALPLLLLVLSCEAAAANVSEARPMGLFNQGKTEASGGGGDTEASGGSEVTTFNGHSLFAVSGFMVALAKANYGTASGPNSGVWEKHVSAVGGGWAQRTMTVRDATDWWTGIAVQRGGEAGRRFQLGGPKAVVKADRIFMLLERLRGTSKNRATFVLQLVFGEVGEGKRGGKRITWGAGKSLEEIVNSQLTTRSWGQF</sequence>
<dbReference type="Gene3D" id="2.120.10.10">
    <property type="match status" value="1"/>
</dbReference>
<dbReference type="RefSeq" id="XP_029223638.1">
    <property type="nucleotide sequence ID" value="XM_029376571.1"/>
</dbReference>
<evidence type="ECO:0000256" key="1">
    <source>
        <dbReference type="SAM" id="SignalP"/>
    </source>
</evidence>
<accession>A0A3R7KMN6</accession>
<gene>
    <name evidence="2" type="ORF">Tco025E_09762</name>
</gene>
<name>A0A3R7KMN6_9TRYP</name>
<evidence type="ECO:0000313" key="3">
    <source>
        <dbReference type="Proteomes" id="UP000284403"/>
    </source>
</evidence>
<keyword evidence="3" id="KW-1185">Reference proteome</keyword>
<dbReference type="AlphaFoldDB" id="A0A3R7KMN6"/>
<reference evidence="2 3" key="1">
    <citation type="journal article" date="2018" name="BMC Genomics">
        <title>Genomic comparison of Trypanosoma conorhini and Trypanosoma rangeli to Trypanosoma cruzi strains of high and low virulence.</title>
        <authorList>
            <person name="Bradwell K.R."/>
            <person name="Koparde V.N."/>
            <person name="Matveyev A.V."/>
            <person name="Serrano M.G."/>
            <person name="Alves J.M."/>
            <person name="Parikh H."/>
            <person name="Huang B."/>
            <person name="Lee V."/>
            <person name="Espinosa-Alvarez O."/>
            <person name="Ortiz P.A."/>
            <person name="Costa-Martins A.G."/>
            <person name="Teixeira M.M."/>
            <person name="Buck G.A."/>
        </authorList>
    </citation>
    <scope>NUCLEOTIDE SEQUENCE [LARGE SCALE GENOMIC DNA]</scope>
    <source>
        <strain evidence="2 3">025E</strain>
    </source>
</reference>
<dbReference type="EMBL" id="MKKU01001119">
    <property type="protein sequence ID" value="RNE97582.1"/>
    <property type="molecule type" value="Genomic_DNA"/>
</dbReference>
<dbReference type="GeneID" id="40323373"/>
<feature type="chain" id="PRO_5018705448" evidence="1">
    <location>
        <begin position="25"/>
        <end position="206"/>
    </location>
</feature>
<feature type="signal peptide" evidence="1">
    <location>
        <begin position="1"/>
        <end position="24"/>
    </location>
</feature>
<comment type="caution">
    <text evidence="2">The sequence shown here is derived from an EMBL/GenBank/DDBJ whole genome shotgun (WGS) entry which is preliminary data.</text>
</comment>
<proteinExistence type="predicted"/>
<evidence type="ECO:0000313" key="2">
    <source>
        <dbReference type="EMBL" id="RNE97582.1"/>
    </source>
</evidence>
<dbReference type="Proteomes" id="UP000284403">
    <property type="component" value="Unassembled WGS sequence"/>
</dbReference>